<evidence type="ECO:0000313" key="3">
    <source>
        <dbReference type="Proteomes" id="UP000724672"/>
    </source>
</evidence>
<keyword evidence="1" id="KW-0472">Membrane</keyword>
<protein>
    <submittedName>
        <fullName evidence="2">Uncharacterized protein</fullName>
    </submittedName>
</protein>
<keyword evidence="3" id="KW-1185">Reference proteome</keyword>
<reference evidence="2" key="1">
    <citation type="submission" date="2019-12" db="EMBL/GenBank/DDBJ databases">
        <title>Clostridiaceae gen. nov. sp. nov., isolated from sediment in Xinjiang, China.</title>
        <authorList>
            <person name="Zhang R."/>
        </authorList>
    </citation>
    <scope>NUCLEOTIDE SEQUENCE</scope>
    <source>
        <strain evidence="2">D2Q-11</strain>
    </source>
</reference>
<evidence type="ECO:0000313" key="2">
    <source>
        <dbReference type="EMBL" id="MBS4539515.1"/>
    </source>
</evidence>
<sequence length="100" mass="11887">MSYFIRVVFFIGIGIILLFILSLIGFYLYRKRQLDKIKIIKFINDNEKTFSTYNIHNNIFKNKKASYVISLLQELENENIIKRIEIGNSEENGLWEHIQG</sequence>
<proteinExistence type="predicted"/>
<gene>
    <name evidence="2" type="ORF">GOQ27_13650</name>
</gene>
<keyword evidence="1" id="KW-0812">Transmembrane</keyword>
<name>A0A942UXQ8_9FIRM</name>
<dbReference type="RefSeq" id="WP_203367438.1">
    <property type="nucleotide sequence ID" value="NZ_WSFT01000051.1"/>
</dbReference>
<organism evidence="2 3">
    <name type="scientific">Anaeromonas frigoriresistens</name>
    <dbReference type="NCBI Taxonomy" id="2683708"/>
    <lineage>
        <taxon>Bacteria</taxon>
        <taxon>Bacillati</taxon>
        <taxon>Bacillota</taxon>
        <taxon>Tissierellia</taxon>
        <taxon>Tissierellales</taxon>
        <taxon>Thermohalobacteraceae</taxon>
        <taxon>Anaeromonas</taxon>
    </lineage>
</organism>
<dbReference type="AlphaFoldDB" id="A0A942UXQ8"/>
<feature type="transmembrane region" description="Helical" evidence="1">
    <location>
        <begin position="6"/>
        <end position="29"/>
    </location>
</feature>
<keyword evidence="1" id="KW-1133">Transmembrane helix</keyword>
<dbReference type="Proteomes" id="UP000724672">
    <property type="component" value="Unassembled WGS sequence"/>
</dbReference>
<dbReference type="EMBL" id="WSFT01000051">
    <property type="protein sequence ID" value="MBS4539515.1"/>
    <property type="molecule type" value="Genomic_DNA"/>
</dbReference>
<evidence type="ECO:0000256" key="1">
    <source>
        <dbReference type="SAM" id="Phobius"/>
    </source>
</evidence>
<comment type="caution">
    <text evidence="2">The sequence shown here is derived from an EMBL/GenBank/DDBJ whole genome shotgun (WGS) entry which is preliminary data.</text>
</comment>
<accession>A0A942UXQ8</accession>